<protein>
    <submittedName>
        <fullName evidence="1">Uncharacterized protein</fullName>
    </submittedName>
</protein>
<dbReference type="EMBL" id="JWZX01000103">
    <property type="protein sequence ID" value="KOO53714.1"/>
    <property type="molecule type" value="Genomic_DNA"/>
</dbReference>
<organism evidence="1 2">
    <name type="scientific">Chrysochromulina tobinii</name>
    <dbReference type="NCBI Taxonomy" id="1460289"/>
    <lineage>
        <taxon>Eukaryota</taxon>
        <taxon>Haptista</taxon>
        <taxon>Haptophyta</taxon>
        <taxon>Prymnesiophyceae</taxon>
        <taxon>Prymnesiales</taxon>
        <taxon>Chrysochromulinaceae</taxon>
        <taxon>Chrysochromulina</taxon>
    </lineage>
</organism>
<reference evidence="2" key="1">
    <citation type="journal article" date="2015" name="PLoS Genet.">
        <title>Genome Sequence and Transcriptome Analyses of Chrysochromulina tobin: Metabolic Tools for Enhanced Algal Fitness in the Prominent Order Prymnesiales (Haptophyceae).</title>
        <authorList>
            <person name="Hovde B.T."/>
            <person name="Deodato C.R."/>
            <person name="Hunsperger H.M."/>
            <person name="Ryken S.A."/>
            <person name="Yost W."/>
            <person name="Jha R.K."/>
            <person name="Patterson J."/>
            <person name="Monnat R.J. Jr."/>
            <person name="Barlow S.B."/>
            <person name="Starkenburg S.R."/>
            <person name="Cattolico R.A."/>
        </authorList>
    </citation>
    <scope>NUCLEOTIDE SEQUENCE</scope>
    <source>
        <strain evidence="2">CCMP291</strain>
    </source>
</reference>
<keyword evidence="2" id="KW-1185">Reference proteome</keyword>
<evidence type="ECO:0000313" key="1">
    <source>
        <dbReference type="EMBL" id="KOO53714.1"/>
    </source>
</evidence>
<name>A0A0M0LRN6_9EUKA</name>
<proteinExistence type="predicted"/>
<comment type="caution">
    <text evidence="1">The sequence shown here is derived from an EMBL/GenBank/DDBJ whole genome shotgun (WGS) entry which is preliminary data.</text>
</comment>
<gene>
    <name evidence="1" type="ORF">Ctob_015766</name>
</gene>
<dbReference type="Proteomes" id="UP000037460">
    <property type="component" value="Unassembled WGS sequence"/>
</dbReference>
<accession>A0A0M0LRN6</accession>
<dbReference type="AlphaFoldDB" id="A0A0M0LRN6"/>
<sequence>MDPDKAQTLPQWYPRGLTHMPVQYGGPSAEKENMDRLNQLIEVAPKGAGGAMRYAPIGDKEVNYLKYMEDMAELAKFDNYVESFVDPRQPGSAEFLFKVYPEYINRRMQQAHTDYEFALRNQMIDMWGINTFDDLYFKYLVDQKRISGPSLQRAATTIDDDVGEFVKSKMHNMAVWVQEELGSVIAIDYVAAVDARSELELTTLCVMLHTERDIAARRDWDALVELASEEAALAPLLQILVEVRQREPMHEKFWKYVQLFIDVIDE</sequence>
<evidence type="ECO:0000313" key="2">
    <source>
        <dbReference type="Proteomes" id="UP000037460"/>
    </source>
</evidence>